<accession>A0A074XDX4</accession>
<feature type="transmembrane region" description="Helical" evidence="1">
    <location>
        <begin position="58"/>
        <end position="77"/>
    </location>
</feature>
<feature type="transmembrane region" description="Helical" evidence="1">
    <location>
        <begin position="169"/>
        <end position="187"/>
    </location>
</feature>
<keyword evidence="3" id="KW-1185">Reference proteome</keyword>
<dbReference type="HOGENOM" id="CLU_863268_0_0_1"/>
<evidence type="ECO:0000256" key="1">
    <source>
        <dbReference type="SAM" id="Phobius"/>
    </source>
</evidence>
<evidence type="ECO:0000313" key="3">
    <source>
        <dbReference type="Proteomes" id="UP000030706"/>
    </source>
</evidence>
<sequence>MPPPSENEVVRLLPPRKTRRRCRDKIIAPYTINGTIPVRRKPTLSATMFRLPFKVPFSTSYLVYLLELIIGILWYSFRFQHRHYHPPTRERDIRVVWFYLRIISKDIQYRFRMMQYRFRMMQYRFRTLLHRFQILLDDMWTVMFLAMAVDSMTNIWDTWYIGRSHLLTQGISHAMLSYRILAMLLLSELVQEALFSPHQAYWIIPSCYPLVVVYSIATESWFSYFMRFVSKVAHVWRDIAAIILFDASKGLFLTAITFVPIKCFTLACLYAFLIKGVWLISPLVITSAFAEYVSECMSNRSLHNNNSSTFSDVQGRMGIGGS</sequence>
<gene>
    <name evidence="2" type="ORF">M438DRAFT_357459</name>
</gene>
<feature type="transmembrane region" description="Helical" evidence="1">
    <location>
        <begin position="128"/>
        <end position="149"/>
    </location>
</feature>
<dbReference type="AlphaFoldDB" id="A0A074XDX4"/>
<dbReference type="EMBL" id="KL584989">
    <property type="protein sequence ID" value="KEQ81934.1"/>
    <property type="molecule type" value="Genomic_DNA"/>
</dbReference>
<name>A0A074XDX4_AURPU</name>
<dbReference type="Proteomes" id="UP000030706">
    <property type="component" value="Unassembled WGS sequence"/>
</dbReference>
<keyword evidence="1" id="KW-1133">Transmembrane helix</keyword>
<dbReference type="GeneID" id="40749480"/>
<keyword evidence="1" id="KW-0812">Transmembrane</keyword>
<evidence type="ECO:0000313" key="2">
    <source>
        <dbReference type="EMBL" id="KEQ81934.1"/>
    </source>
</evidence>
<dbReference type="RefSeq" id="XP_029758121.1">
    <property type="nucleotide sequence ID" value="XM_029907174.1"/>
</dbReference>
<organism evidence="2 3">
    <name type="scientific">Aureobasidium pullulans EXF-150</name>
    <dbReference type="NCBI Taxonomy" id="1043002"/>
    <lineage>
        <taxon>Eukaryota</taxon>
        <taxon>Fungi</taxon>
        <taxon>Dikarya</taxon>
        <taxon>Ascomycota</taxon>
        <taxon>Pezizomycotina</taxon>
        <taxon>Dothideomycetes</taxon>
        <taxon>Dothideomycetidae</taxon>
        <taxon>Dothideales</taxon>
        <taxon>Saccotheciaceae</taxon>
        <taxon>Aureobasidium</taxon>
    </lineage>
</organism>
<feature type="transmembrane region" description="Helical" evidence="1">
    <location>
        <begin position="199"/>
        <end position="217"/>
    </location>
</feature>
<reference evidence="2 3" key="1">
    <citation type="journal article" date="2014" name="BMC Genomics">
        <title>Genome sequencing of four Aureobasidium pullulans varieties: biotechnological potential, stress tolerance, and description of new species.</title>
        <authorList>
            <person name="Gostin Ar C."/>
            <person name="Ohm R.A."/>
            <person name="Kogej T."/>
            <person name="Sonjak S."/>
            <person name="Turk M."/>
            <person name="Zajc J."/>
            <person name="Zalar P."/>
            <person name="Grube M."/>
            <person name="Sun H."/>
            <person name="Han J."/>
            <person name="Sharma A."/>
            <person name="Chiniquy J."/>
            <person name="Ngan C.Y."/>
            <person name="Lipzen A."/>
            <person name="Barry K."/>
            <person name="Grigoriev I.V."/>
            <person name="Gunde-Cimerman N."/>
        </authorList>
    </citation>
    <scope>NUCLEOTIDE SEQUENCE [LARGE SCALE GENOMIC DNA]</scope>
    <source>
        <strain evidence="2 3">EXF-150</strain>
    </source>
</reference>
<proteinExistence type="predicted"/>
<keyword evidence="1" id="KW-0472">Membrane</keyword>
<protein>
    <submittedName>
        <fullName evidence="2">Uncharacterized protein</fullName>
    </submittedName>
</protein>